<dbReference type="Proteomes" id="UP000053593">
    <property type="component" value="Unassembled WGS sequence"/>
</dbReference>
<evidence type="ECO:0000256" key="1">
    <source>
        <dbReference type="SAM" id="MobiDB-lite"/>
    </source>
</evidence>
<name>A0A0D0CJN6_9AGAR</name>
<dbReference type="HOGENOM" id="CLU_2722491_0_0_1"/>
<feature type="compositionally biased region" description="Polar residues" evidence="1">
    <location>
        <begin position="1"/>
        <end position="13"/>
    </location>
</feature>
<feature type="compositionally biased region" description="Basic and acidic residues" evidence="1">
    <location>
        <begin position="35"/>
        <end position="45"/>
    </location>
</feature>
<dbReference type="EMBL" id="KN834765">
    <property type="protein sequence ID" value="KIK62994.1"/>
    <property type="molecule type" value="Genomic_DNA"/>
</dbReference>
<proteinExistence type="predicted"/>
<keyword evidence="3" id="KW-1185">Reference proteome</keyword>
<reference evidence="2 3" key="1">
    <citation type="submission" date="2014-04" db="EMBL/GenBank/DDBJ databases">
        <title>Evolutionary Origins and Diversification of the Mycorrhizal Mutualists.</title>
        <authorList>
            <consortium name="DOE Joint Genome Institute"/>
            <consortium name="Mycorrhizal Genomics Consortium"/>
            <person name="Kohler A."/>
            <person name="Kuo A."/>
            <person name="Nagy L.G."/>
            <person name="Floudas D."/>
            <person name="Copeland A."/>
            <person name="Barry K.W."/>
            <person name="Cichocki N."/>
            <person name="Veneault-Fourrey C."/>
            <person name="LaButti K."/>
            <person name="Lindquist E.A."/>
            <person name="Lipzen A."/>
            <person name="Lundell T."/>
            <person name="Morin E."/>
            <person name="Murat C."/>
            <person name="Riley R."/>
            <person name="Ohm R."/>
            <person name="Sun H."/>
            <person name="Tunlid A."/>
            <person name="Henrissat B."/>
            <person name="Grigoriev I.V."/>
            <person name="Hibbett D.S."/>
            <person name="Martin F."/>
        </authorList>
    </citation>
    <scope>NUCLEOTIDE SEQUENCE [LARGE SCALE GENOMIC DNA]</scope>
    <source>
        <strain evidence="2 3">FD-317 M1</strain>
    </source>
</reference>
<evidence type="ECO:0000313" key="2">
    <source>
        <dbReference type="EMBL" id="KIK62994.1"/>
    </source>
</evidence>
<feature type="region of interest" description="Disordered" evidence="1">
    <location>
        <begin position="1"/>
        <end position="72"/>
    </location>
</feature>
<accession>A0A0D0CJN6</accession>
<evidence type="ECO:0000313" key="3">
    <source>
        <dbReference type="Proteomes" id="UP000053593"/>
    </source>
</evidence>
<organism evidence="2 3">
    <name type="scientific">Collybiopsis luxurians FD-317 M1</name>
    <dbReference type="NCBI Taxonomy" id="944289"/>
    <lineage>
        <taxon>Eukaryota</taxon>
        <taxon>Fungi</taxon>
        <taxon>Dikarya</taxon>
        <taxon>Basidiomycota</taxon>
        <taxon>Agaricomycotina</taxon>
        <taxon>Agaricomycetes</taxon>
        <taxon>Agaricomycetidae</taxon>
        <taxon>Agaricales</taxon>
        <taxon>Marasmiineae</taxon>
        <taxon>Omphalotaceae</taxon>
        <taxon>Collybiopsis</taxon>
        <taxon>Collybiopsis luxurians</taxon>
    </lineage>
</organism>
<gene>
    <name evidence="2" type="ORF">GYMLUDRAFT_474416</name>
</gene>
<sequence>MQRSTTRLPSSLLEQIKDSEGTSNSSKHRSKKTLSRKESRKQLRAERKHKKAEFFSNHHLKRTPSVKTYQTF</sequence>
<protein>
    <submittedName>
        <fullName evidence="2">Unplaced genomic scaffold GYMLUscaffold_17, whole genome shotgun sequence</fullName>
    </submittedName>
</protein>
<dbReference type="AlphaFoldDB" id="A0A0D0CJN6"/>